<dbReference type="AlphaFoldDB" id="A0AAD5UC55"/>
<feature type="compositionally biased region" description="Polar residues" evidence="2">
    <location>
        <begin position="23"/>
        <end position="42"/>
    </location>
</feature>
<dbReference type="Proteomes" id="UP001210925">
    <property type="component" value="Unassembled WGS sequence"/>
</dbReference>
<evidence type="ECO:0000313" key="4">
    <source>
        <dbReference type="EMBL" id="KAJ3253348.1"/>
    </source>
</evidence>
<gene>
    <name evidence="4" type="primary">IFRD1</name>
    <name evidence="4" type="ORF">HK103_000727</name>
</gene>
<comment type="similarity">
    <text evidence="1">Belongs to the IFRD family.</text>
</comment>
<evidence type="ECO:0000256" key="1">
    <source>
        <dbReference type="ARBA" id="ARBA00008828"/>
    </source>
</evidence>
<name>A0AAD5UC55_9FUNG</name>
<organism evidence="4 5">
    <name type="scientific">Boothiomyces macroporosus</name>
    <dbReference type="NCBI Taxonomy" id="261099"/>
    <lineage>
        <taxon>Eukaryota</taxon>
        <taxon>Fungi</taxon>
        <taxon>Fungi incertae sedis</taxon>
        <taxon>Chytridiomycota</taxon>
        <taxon>Chytridiomycota incertae sedis</taxon>
        <taxon>Chytridiomycetes</taxon>
        <taxon>Rhizophydiales</taxon>
        <taxon>Terramycetaceae</taxon>
        <taxon>Boothiomyces</taxon>
    </lineage>
</organism>
<protein>
    <submittedName>
        <fullName evidence="4">Interferon- developmental regulator 1</fullName>
    </submittedName>
</protein>
<evidence type="ECO:0000259" key="3">
    <source>
        <dbReference type="Pfam" id="PF05004"/>
    </source>
</evidence>
<feature type="domain" description="Interferon-related developmental regulator N-terminal" evidence="3">
    <location>
        <begin position="25"/>
        <end position="299"/>
    </location>
</feature>
<reference evidence="4" key="1">
    <citation type="submission" date="2020-05" db="EMBL/GenBank/DDBJ databases">
        <title>Phylogenomic resolution of chytrid fungi.</title>
        <authorList>
            <person name="Stajich J.E."/>
            <person name="Amses K."/>
            <person name="Simmons R."/>
            <person name="Seto K."/>
            <person name="Myers J."/>
            <person name="Bonds A."/>
            <person name="Quandt C.A."/>
            <person name="Barry K."/>
            <person name="Liu P."/>
            <person name="Grigoriev I."/>
            <person name="Longcore J.E."/>
            <person name="James T.Y."/>
        </authorList>
    </citation>
    <scope>NUCLEOTIDE SEQUENCE</scope>
    <source>
        <strain evidence="4">PLAUS21</strain>
    </source>
</reference>
<feature type="compositionally biased region" description="Acidic residues" evidence="2">
    <location>
        <begin position="13"/>
        <end position="22"/>
    </location>
</feature>
<dbReference type="InterPro" id="IPR039777">
    <property type="entry name" value="IFRD"/>
</dbReference>
<dbReference type="Pfam" id="PF05004">
    <property type="entry name" value="IFRD"/>
    <property type="match status" value="1"/>
</dbReference>
<accession>A0AAD5UC55</accession>
<sequence>MAPKRKNKKEFLSVDEDGDSDDSNMTTSSRASIPISRTASQRSVEEPIDQQIETCIEDLEEKRSSIREAALIRSIRNLSFKYIPDIIESKAESWTRALLRNAKRGGTEGCLSAKVVALITITTASCPFFEQAVTILKEGIKNGKEEQQSLYLLVLAVITFIQDVDDHSRWQVLDFIHSQFESAQKAALKSALNAYGLVYSVISERPDKDEFNSLLETHVDLLEHDDVDVRIAAGENIALFIEDLSLHFMETDQDIDVFIENKFGIIRTLEELSKDSTKYQGKKSRALQKSSFRDILATVSDGSNPSVKLKFKNETLDFDSWKKIVQLNSYREIIGEGLNVHVHENPILHSQFDFTNSDAVKVDRRLYDITVGKARSKQMKDSRQSKAQTTYLD</sequence>
<dbReference type="SUPFAM" id="SSF48371">
    <property type="entry name" value="ARM repeat"/>
    <property type="match status" value="1"/>
</dbReference>
<keyword evidence="5" id="KW-1185">Reference proteome</keyword>
<feature type="region of interest" description="Disordered" evidence="2">
    <location>
        <begin position="1"/>
        <end position="46"/>
    </location>
</feature>
<dbReference type="PANTHER" id="PTHR12354">
    <property type="entry name" value="INTERFERON-RELATED DEVELOPMENTAL REGULATOR"/>
    <property type="match status" value="1"/>
</dbReference>
<dbReference type="PANTHER" id="PTHR12354:SF1">
    <property type="entry name" value="INTERFERON-RELATED DEVELOPMENTAL REGULATOR 1"/>
    <property type="match status" value="1"/>
</dbReference>
<proteinExistence type="inferred from homology"/>
<evidence type="ECO:0000313" key="5">
    <source>
        <dbReference type="Proteomes" id="UP001210925"/>
    </source>
</evidence>
<evidence type="ECO:0000256" key="2">
    <source>
        <dbReference type="SAM" id="MobiDB-lite"/>
    </source>
</evidence>
<dbReference type="EMBL" id="JADGKB010000112">
    <property type="protein sequence ID" value="KAJ3253348.1"/>
    <property type="molecule type" value="Genomic_DNA"/>
</dbReference>
<comment type="caution">
    <text evidence="4">The sequence shown here is derived from an EMBL/GenBank/DDBJ whole genome shotgun (WGS) entry which is preliminary data.</text>
</comment>
<dbReference type="InterPro" id="IPR016024">
    <property type="entry name" value="ARM-type_fold"/>
</dbReference>
<dbReference type="InterPro" id="IPR007701">
    <property type="entry name" value="Interferon-rel_develop_reg_N"/>
</dbReference>